<evidence type="ECO:0000313" key="3">
    <source>
        <dbReference type="Proteomes" id="UP000469452"/>
    </source>
</evidence>
<accession>A0A6A5A2X1</accession>
<feature type="compositionally biased region" description="Polar residues" evidence="1">
    <location>
        <begin position="37"/>
        <end position="48"/>
    </location>
</feature>
<evidence type="ECO:0000256" key="1">
    <source>
        <dbReference type="SAM" id="MobiDB-lite"/>
    </source>
</evidence>
<dbReference type="AlphaFoldDB" id="A0A6A5A2X1"/>
<comment type="caution">
    <text evidence="2">The sequence shown here is derived from an EMBL/GenBank/DDBJ whole genome shotgun (WGS) entry which is preliminary data.</text>
</comment>
<organism evidence="2 3">
    <name type="scientific">Aphanomyces astaci</name>
    <name type="common">Crayfish plague agent</name>
    <dbReference type="NCBI Taxonomy" id="112090"/>
    <lineage>
        <taxon>Eukaryota</taxon>
        <taxon>Sar</taxon>
        <taxon>Stramenopiles</taxon>
        <taxon>Oomycota</taxon>
        <taxon>Saprolegniomycetes</taxon>
        <taxon>Saprolegniales</taxon>
        <taxon>Verrucalvaceae</taxon>
        <taxon>Aphanomyces</taxon>
    </lineage>
</organism>
<proteinExistence type="predicted"/>
<feature type="compositionally biased region" description="Basic residues" evidence="1">
    <location>
        <begin position="25"/>
        <end position="36"/>
    </location>
</feature>
<reference evidence="2 3" key="1">
    <citation type="submission" date="2019-06" db="EMBL/GenBank/DDBJ databases">
        <title>Genomics analysis of Aphanomyces spp. identifies a new class of oomycete effector associated with host adaptation.</title>
        <authorList>
            <person name="Gaulin E."/>
        </authorList>
    </citation>
    <scope>NUCLEOTIDE SEQUENCE [LARGE SCALE GENOMIC DNA]</scope>
    <source>
        <strain evidence="2 3">E</strain>
    </source>
</reference>
<dbReference type="EMBL" id="VJMI01016224">
    <property type="protein sequence ID" value="KAF0720893.1"/>
    <property type="molecule type" value="Genomic_DNA"/>
</dbReference>
<feature type="region of interest" description="Disordered" evidence="1">
    <location>
        <begin position="25"/>
        <end position="64"/>
    </location>
</feature>
<dbReference type="VEuPathDB" id="FungiDB:H257_03745"/>
<feature type="region of interest" description="Disordered" evidence="1">
    <location>
        <begin position="131"/>
        <end position="224"/>
    </location>
</feature>
<protein>
    <submittedName>
        <fullName evidence="2">Uncharacterized protein</fullName>
    </submittedName>
</protein>
<dbReference type="Proteomes" id="UP000469452">
    <property type="component" value="Unassembled WGS sequence"/>
</dbReference>
<gene>
    <name evidence="2" type="ORF">AaE_010243</name>
</gene>
<feature type="compositionally biased region" description="Basic residues" evidence="1">
    <location>
        <begin position="202"/>
        <end position="212"/>
    </location>
</feature>
<sequence>MDQTLDDVIKSKQAVAKAAAVAAKKRGGLAKHHQKRPQTSLHTGNAKNHATRHRQASAARDNSAVDSLGTAEQLGMSLGRTLVLDFHVSYVDVLVRRLDCNETDLGQGPSNSRCQPGMSYIPGLKSVLMPLPSGRQASRHRRARSANETASKRGLPAAAALPTVTIRNHSTSNQRHRHSHAAAASRLTNDNMLRRVNLGNRRQQHKQPHHPQHANDDDDTPPRLQAWEQHSLDHPTKFNLPDGTNFKISIEYDRHDDVCLLLDRVSSVVGINASSADVSLRQ</sequence>
<name>A0A6A5A2X1_APHAT</name>
<evidence type="ECO:0000313" key="2">
    <source>
        <dbReference type="EMBL" id="KAF0720893.1"/>
    </source>
</evidence>